<dbReference type="SUPFAM" id="SSF55729">
    <property type="entry name" value="Acyl-CoA N-acyltransferases (Nat)"/>
    <property type="match status" value="1"/>
</dbReference>
<dbReference type="Gene3D" id="3.40.630.30">
    <property type="match status" value="1"/>
</dbReference>
<evidence type="ECO:0000313" key="2">
    <source>
        <dbReference type="EMBL" id="NAY92776.1"/>
    </source>
</evidence>
<evidence type="ECO:0000259" key="1">
    <source>
        <dbReference type="PROSITE" id="PS51186"/>
    </source>
</evidence>
<proteinExistence type="predicted"/>
<comment type="caution">
    <text evidence="2">The sequence shown here is derived from an EMBL/GenBank/DDBJ whole genome shotgun (WGS) entry which is preliminary data.</text>
</comment>
<organism evidence="2 3">
    <name type="scientific">Flagellimonas ochracea</name>
    <dbReference type="NCBI Taxonomy" id="2696472"/>
    <lineage>
        <taxon>Bacteria</taxon>
        <taxon>Pseudomonadati</taxon>
        <taxon>Bacteroidota</taxon>
        <taxon>Flavobacteriia</taxon>
        <taxon>Flavobacteriales</taxon>
        <taxon>Flavobacteriaceae</taxon>
        <taxon>Flagellimonas</taxon>
    </lineage>
</organism>
<evidence type="ECO:0000313" key="3">
    <source>
        <dbReference type="Proteomes" id="UP000667650"/>
    </source>
</evidence>
<dbReference type="PROSITE" id="PS51186">
    <property type="entry name" value="GNAT"/>
    <property type="match status" value="1"/>
</dbReference>
<accession>A0A964TFH0</accession>
<dbReference type="Pfam" id="PF00583">
    <property type="entry name" value="Acetyltransf_1"/>
    <property type="match status" value="1"/>
</dbReference>
<dbReference type="InterPro" id="IPR016181">
    <property type="entry name" value="Acyl_CoA_acyltransferase"/>
</dbReference>
<keyword evidence="3" id="KW-1185">Reference proteome</keyword>
<dbReference type="EMBL" id="JAAABI010000004">
    <property type="protein sequence ID" value="NAY92776.1"/>
    <property type="molecule type" value="Genomic_DNA"/>
</dbReference>
<gene>
    <name evidence="2" type="ORF">GTQ34_12700</name>
</gene>
<protein>
    <submittedName>
        <fullName evidence="2">GNAT family N-acetyltransferase</fullName>
    </submittedName>
</protein>
<dbReference type="GO" id="GO:0016747">
    <property type="term" value="F:acyltransferase activity, transferring groups other than amino-acyl groups"/>
    <property type="evidence" value="ECO:0007669"/>
    <property type="project" value="InterPro"/>
</dbReference>
<sequence length="222" mass="26510">MKSKEEGRFYKLQLLFIRIKHGLFLFTLRSFFSKVGLDFMLFYWELEGTADLPEPGIREDGGNYKVVPLSREDLKMLKGLSFINYEKLLERYDLGLRVISLKWKDKLAAFTCIEYQDFIFRKKNFPLAEDEAYLLNMYTYQSFRGKNLAPYLRYQVYKMLRSEGIENIYSVTDYLNKSSIKFKRKLGAKPLVLYGSAIFLKKFHRTFKLKQYKTNSPYPYPR</sequence>
<dbReference type="RefSeq" id="WP_166524187.1">
    <property type="nucleotide sequence ID" value="NZ_JAAABI010000004.1"/>
</dbReference>
<reference evidence="2" key="1">
    <citation type="submission" date="2020-01" db="EMBL/GenBank/DDBJ databases">
        <title>Muricauda ochracea sp. nov., isolated from a tidal flat of Garorim bay in Korea.</title>
        <authorList>
            <person name="Kim D."/>
            <person name="Yoo Y."/>
            <person name="Kim J.-J."/>
        </authorList>
    </citation>
    <scope>NUCLEOTIDE SEQUENCE</scope>
    <source>
        <strain evidence="2">JGD-17</strain>
    </source>
</reference>
<feature type="domain" description="N-acetyltransferase" evidence="1">
    <location>
        <begin position="64"/>
        <end position="205"/>
    </location>
</feature>
<dbReference type="AlphaFoldDB" id="A0A964TFH0"/>
<dbReference type="Proteomes" id="UP000667650">
    <property type="component" value="Unassembled WGS sequence"/>
</dbReference>
<dbReference type="InterPro" id="IPR000182">
    <property type="entry name" value="GNAT_dom"/>
</dbReference>
<name>A0A964TFH0_9FLAO</name>